<sequence>MSKTSPKTRRKIIVYTNEVISSQLFAAACEVHVPIHSIPRYHNSEDHSNPKTTLDASSYHREDTNYGYSSPHRLKDTASQTDPYARNAAKPLATTLCTLPASNKSPSSKSITITSVG</sequence>
<feature type="region of interest" description="Disordered" evidence="1">
    <location>
        <begin position="98"/>
        <end position="117"/>
    </location>
</feature>
<reference evidence="2" key="1">
    <citation type="submission" date="2020-11" db="EMBL/GenBank/DDBJ databases">
        <authorList>
            <consortium name="DOE Joint Genome Institute"/>
            <person name="Ahrendt S."/>
            <person name="Riley R."/>
            <person name="Andreopoulos W."/>
            <person name="Labutti K."/>
            <person name="Pangilinan J."/>
            <person name="Ruiz-Duenas F.J."/>
            <person name="Barrasa J.M."/>
            <person name="Sanchez-Garcia M."/>
            <person name="Camarero S."/>
            <person name="Miyauchi S."/>
            <person name="Serrano A."/>
            <person name="Linde D."/>
            <person name="Babiker R."/>
            <person name="Drula E."/>
            <person name="Ayuso-Fernandez I."/>
            <person name="Pacheco R."/>
            <person name="Padilla G."/>
            <person name="Ferreira P."/>
            <person name="Barriuso J."/>
            <person name="Kellner H."/>
            <person name="Castanera R."/>
            <person name="Alfaro M."/>
            <person name="Ramirez L."/>
            <person name="Pisabarro A.G."/>
            <person name="Kuo A."/>
            <person name="Tritt A."/>
            <person name="Lipzen A."/>
            <person name="He G."/>
            <person name="Yan M."/>
            <person name="Ng V."/>
            <person name="Cullen D."/>
            <person name="Martin F."/>
            <person name="Rosso M.-N."/>
            <person name="Henrissat B."/>
            <person name="Hibbett D."/>
            <person name="Martinez A.T."/>
            <person name="Grigoriev I.V."/>
        </authorList>
    </citation>
    <scope>NUCLEOTIDE SEQUENCE</scope>
    <source>
        <strain evidence="2">CIRM-BRFM 674</strain>
    </source>
</reference>
<feature type="compositionally biased region" description="Low complexity" evidence="1">
    <location>
        <begin position="102"/>
        <end position="117"/>
    </location>
</feature>
<keyword evidence="3" id="KW-1185">Reference proteome</keyword>
<feature type="region of interest" description="Disordered" evidence="1">
    <location>
        <begin position="39"/>
        <end position="87"/>
    </location>
</feature>
<name>A0A9P6CXV6_9AGAR</name>
<dbReference type="PROSITE" id="PS51257">
    <property type="entry name" value="PROKAR_LIPOPROTEIN"/>
    <property type="match status" value="1"/>
</dbReference>
<evidence type="ECO:0000313" key="3">
    <source>
        <dbReference type="Proteomes" id="UP000807469"/>
    </source>
</evidence>
<gene>
    <name evidence="2" type="ORF">BDN70DRAFT_317455</name>
</gene>
<protein>
    <submittedName>
        <fullName evidence="2">Uncharacterized protein</fullName>
    </submittedName>
</protein>
<comment type="caution">
    <text evidence="2">The sequence shown here is derived from an EMBL/GenBank/DDBJ whole genome shotgun (WGS) entry which is preliminary data.</text>
</comment>
<proteinExistence type="predicted"/>
<dbReference type="Proteomes" id="UP000807469">
    <property type="component" value="Unassembled WGS sequence"/>
</dbReference>
<evidence type="ECO:0000256" key="1">
    <source>
        <dbReference type="SAM" id="MobiDB-lite"/>
    </source>
</evidence>
<organism evidence="2 3">
    <name type="scientific">Pholiota conissans</name>
    <dbReference type="NCBI Taxonomy" id="109636"/>
    <lineage>
        <taxon>Eukaryota</taxon>
        <taxon>Fungi</taxon>
        <taxon>Dikarya</taxon>
        <taxon>Basidiomycota</taxon>
        <taxon>Agaricomycotina</taxon>
        <taxon>Agaricomycetes</taxon>
        <taxon>Agaricomycetidae</taxon>
        <taxon>Agaricales</taxon>
        <taxon>Agaricineae</taxon>
        <taxon>Strophariaceae</taxon>
        <taxon>Pholiota</taxon>
    </lineage>
</organism>
<evidence type="ECO:0000313" key="2">
    <source>
        <dbReference type="EMBL" id="KAF9483397.1"/>
    </source>
</evidence>
<accession>A0A9P6CXV6</accession>
<dbReference type="EMBL" id="MU155154">
    <property type="protein sequence ID" value="KAF9483397.1"/>
    <property type="molecule type" value="Genomic_DNA"/>
</dbReference>
<dbReference type="AlphaFoldDB" id="A0A9P6CXV6"/>